<reference evidence="1 2" key="1">
    <citation type="submission" date="2006-10" db="EMBL/GenBank/DDBJ databases">
        <title>The Genome Sequence of Batrachochytrium dendrobatidis JEL423.</title>
        <authorList>
            <consortium name="The Broad Institute Genome Sequencing Platform"/>
            <person name="Birren B."/>
            <person name="Lander E."/>
            <person name="Galagan J."/>
            <person name="Cuomo C."/>
            <person name="Devon K."/>
            <person name="Jaffe D."/>
            <person name="Butler J."/>
            <person name="Alvarez P."/>
            <person name="Gnerre S."/>
            <person name="Grabherr M."/>
            <person name="Kleber M."/>
            <person name="Mauceli E."/>
            <person name="Brockman W."/>
            <person name="Young S."/>
            <person name="LaButti K."/>
            <person name="Sykes S."/>
            <person name="DeCaprio D."/>
            <person name="Crawford M."/>
            <person name="Koehrsen M."/>
            <person name="Engels R."/>
            <person name="Montgomery P."/>
            <person name="Pearson M."/>
            <person name="Howarth C."/>
            <person name="Larson L."/>
            <person name="White J."/>
            <person name="O'Leary S."/>
            <person name="Kodira C."/>
            <person name="Zeng Q."/>
            <person name="Yandava C."/>
            <person name="Alvarado L."/>
            <person name="Longcore J."/>
            <person name="James T."/>
        </authorList>
    </citation>
    <scope>NUCLEOTIDE SEQUENCE [LARGE SCALE GENOMIC DNA]</scope>
    <source>
        <strain evidence="1 2">JEL423</strain>
    </source>
</reference>
<gene>
    <name evidence="1" type="ORF">BDEG_27534</name>
</gene>
<organism evidence="1 2">
    <name type="scientific">Batrachochytrium dendrobatidis (strain JEL423)</name>
    <dbReference type="NCBI Taxonomy" id="403673"/>
    <lineage>
        <taxon>Eukaryota</taxon>
        <taxon>Fungi</taxon>
        <taxon>Fungi incertae sedis</taxon>
        <taxon>Chytridiomycota</taxon>
        <taxon>Chytridiomycota incertae sedis</taxon>
        <taxon>Chytridiomycetes</taxon>
        <taxon>Rhizophydiales</taxon>
        <taxon>Rhizophydiales incertae sedis</taxon>
        <taxon>Batrachochytrium</taxon>
    </lineage>
</organism>
<evidence type="ECO:0000313" key="2">
    <source>
        <dbReference type="Proteomes" id="UP000077115"/>
    </source>
</evidence>
<protein>
    <submittedName>
        <fullName evidence="1">Uncharacterized protein</fullName>
    </submittedName>
</protein>
<dbReference type="Proteomes" id="UP000077115">
    <property type="component" value="Unassembled WGS sequence"/>
</dbReference>
<evidence type="ECO:0000313" key="1">
    <source>
        <dbReference type="EMBL" id="OAJ44284.1"/>
    </source>
</evidence>
<dbReference type="OrthoDB" id="10640632at2759"/>
<reference evidence="1 2" key="2">
    <citation type="submission" date="2016-05" db="EMBL/GenBank/DDBJ databases">
        <title>Lineage-specific infection strategies underlie the spectrum of fungal disease in amphibians.</title>
        <authorList>
            <person name="Cuomo C.A."/>
            <person name="Farrer R.A."/>
            <person name="James T."/>
            <person name="Longcore J."/>
            <person name="Birren B."/>
        </authorList>
    </citation>
    <scope>NUCLEOTIDE SEQUENCE [LARGE SCALE GENOMIC DNA]</scope>
    <source>
        <strain evidence="1 2">JEL423</strain>
    </source>
</reference>
<dbReference type="VEuPathDB" id="FungiDB:BDEG_27534"/>
<sequence length="664" mass="73290">MKRLTKSEEVVLLHTANSIMPFTAVHGEKHARWLQVANDVSKSLGCGAGVISERLCRDVAHRLLKSFQDKVRDSSMGKPFDPELGDEPDRLCAEIQSKIDCFRGPFFHSIPAKNNSGMESSFHNAAAFSPSTNRLAEGASGLSCQQNSNFTSSAVPYGSSYPIYPYNSHTNTKTMCSTTHSSPAPYTHVEYHQHRARQYQSSSVPEHNSSTTAYFPTIPYSDRNSLTINCSEGSDVHRPSPFIGKFAQTSHSPLGDYRVRVRSEENRTSDSFDEEPAFKKRKSFDETLHVDMHQTRHNRWTPPDSVSKATNINHIPSNDGNITSRPQYYNQHYSLHSNAQTLENYQYDPSLYHHRTATSQSQIPNFTDRSSNYTSVPPVDFRLERQFPQSNLHAHSSTTCTSHSAYDTNLPPIVNNSNSAMPNCKSNISLSPPKGFTDSPISTPFYTTATSLGVTTESVPITTASADALSGTEAAVVSKEIEFTAHSNSSDTVSNKSFINSTDISLTASSTNGIGPSTALAISSATNTMLQLTTADSPVSSKTTPDLPFSCGDFSDESVSSDAALANLIRLMTTVINRQNEQILSMQKTLNHKFSNRDEVASIIFKGFEQHPEIRSNLKLDALKKDHSIIPAIKQMIAEYNHLPKLPDLNDMHLPPHQRAGTYP</sequence>
<name>A0A177WXA6_BATDL</name>
<dbReference type="EMBL" id="DS022312">
    <property type="protein sequence ID" value="OAJ44284.1"/>
    <property type="molecule type" value="Genomic_DNA"/>
</dbReference>
<proteinExistence type="predicted"/>
<accession>A0A177WXA6</accession>
<dbReference type="AlphaFoldDB" id="A0A177WXA6"/>